<dbReference type="OrthoDB" id="5362969at2"/>
<feature type="transmembrane region" description="Helical" evidence="1">
    <location>
        <begin position="36"/>
        <end position="54"/>
    </location>
</feature>
<reference evidence="3" key="1">
    <citation type="submission" date="2017-10" db="EMBL/GenBank/DDBJ databases">
        <title>Campylobacter species from seals.</title>
        <authorList>
            <person name="Gilbert M.J."/>
            <person name="Zomer A.L."/>
            <person name="Timmerman A.J."/>
            <person name="Duim B."/>
            <person name="Wagenaar J.A."/>
        </authorList>
    </citation>
    <scope>NUCLEOTIDE SEQUENCE [LARGE SCALE GENOMIC DNA]</scope>
    <source>
        <strain evidence="3">17S00004-5</strain>
    </source>
</reference>
<protein>
    <recommendedName>
        <fullName evidence="4">Holin</fullName>
    </recommendedName>
</protein>
<keyword evidence="1" id="KW-0812">Transmembrane</keyword>
<proteinExistence type="predicted"/>
<evidence type="ECO:0000313" key="3">
    <source>
        <dbReference type="Proteomes" id="UP000240535"/>
    </source>
</evidence>
<keyword evidence="1" id="KW-0472">Membrane</keyword>
<dbReference type="RefSeq" id="WP_106872558.1">
    <property type="nucleotide sequence ID" value="NZ_CP053841.1"/>
</dbReference>
<keyword evidence="3" id="KW-1185">Reference proteome</keyword>
<dbReference type="Proteomes" id="UP000240535">
    <property type="component" value="Unassembled WGS sequence"/>
</dbReference>
<organism evidence="2 3">
    <name type="scientific">Campylobacter blaseri</name>
    <dbReference type="NCBI Taxonomy" id="2042961"/>
    <lineage>
        <taxon>Bacteria</taxon>
        <taxon>Pseudomonadati</taxon>
        <taxon>Campylobacterota</taxon>
        <taxon>Epsilonproteobacteria</taxon>
        <taxon>Campylobacterales</taxon>
        <taxon>Campylobacteraceae</taxon>
        <taxon>Campylobacter</taxon>
    </lineage>
</organism>
<dbReference type="EMBL" id="PDHH01000008">
    <property type="protein sequence ID" value="PSM51360.1"/>
    <property type="molecule type" value="Genomic_DNA"/>
</dbReference>
<accession>A0A2P8QYP7</accession>
<comment type="caution">
    <text evidence="2">The sequence shown here is derived from an EMBL/GenBank/DDBJ whole genome shotgun (WGS) entry which is preliminary data.</text>
</comment>
<keyword evidence="1" id="KW-1133">Transmembrane helix</keyword>
<name>A0A2P8QYP7_9BACT</name>
<evidence type="ECO:0008006" key="4">
    <source>
        <dbReference type="Google" id="ProtNLM"/>
    </source>
</evidence>
<evidence type="ECO:0000313" key="2">
    <source>
        <dbReference type="EMBL" id="PSM51360.1"/>
    </source>
</evidence>
<evidence type="ECO:0000256" key="1">
    <source>
        <dbReference type="SAM" id="Phobius"/>
    </source>
</evidence>
<dbReference type="AlphaFoldDB" id="A0A2P8QYP7"/>
<feature type="transmembrane region" description="Helical" evidence="1">
    <location>
        <begin position="6"/>
        <end position="24"/>
    </location>
</feature>
<gene>
    <name evidence="2" type="ORF">CQ405_08195</name>
</gene>
<sequence length="95" mass="10609">MELNYLFYVVVVGSIGSSVSFLKLPNKSFNGFLSRVLEGCFVAYIVYEISFFNFQNVRLSLSLCGFGAWLGSDGLIFVKEALVKFLNNKNRTFGG</sequence>
<feature type="transmembrane region" description="Helical" evidence="1">
    <location>
        <begin position="60"/>
        <end position="78"/>
    </location>
</feature>